<dbReference type="InParanoid" id="A0A316V669"/>
<dbReference type="SMART" id="SM00717">
    <property type="entry name" value="SANT"/>
    <property type="match status" value="1"/>
</dbReference>
<dbReference type="GO" id="GO:0000122">
    <property type="term" value="P:negative regulation of transcription by RNA polymerase II"/>
    <property type="evidence" value="ECO:0007669"/>
    <property type="project" value="TreeGrafter"/>
</dbReference>
<keyword evidence="5" id="KW-0156">Chromatin regulator</keyword>
<comment type="subunit">
    <text evidence="12">Component of the SWR1 chromatin-remodeling complex and of the NuA4 histone acetyltransferase complex.</text>
</comment>
<feature type="compositionally biased region" description="Polar residues" evidence="13">
    <location>
        <begin position="558"/>
        <end position="578"/>
    </location>
</feature>
<evidence type="ECO:0000256" key="9">
    <source>
        <dbReference type="ARBA" id="ARBA00023204"/>
    </source>
</evidence>
<dbReference type="GO" id="GO:0035267">
    <property type="term" value="C:NuA4 histone acetyltransferase complex"/>
    <property type="evidence" value="ECO:0007669"/>
    <property type="project" value="InterPro"/>
</dbReference>
<comment type="function">
    <text evidence="11">Component of the SWR1 complex which mediates the ATP-dependent exchange of histone H2A for the H2A variant HZT1 leading to transcriptional regulation of selected genes by chromatin remodeling. Component of the NuA4 histone acetyltransferase complex which is involved in transcriptional activation of selected genes principally by acetylation of nucleosomal histone H4 and H2A. The NuA4 complex is also involved in DNA repair.</text>
</comment>
<evidence type="ECO:0000256" key="2">
    <source>
        <dbReference type="ARBA" id="ARBA00006918"/>
    </source>
</evidence>
<feature type="compositionally biased region" description="Low complexity" evidence="13">
    <location>
        <begin position="14"/>
        <end position="42"/>
    </location>
</feature>
<dbReference type="FunCoup" id="A0A316V669">
    <property type="interactions" value="534"/>
</dbReference>
<keyword evidence="16" id="KW-1185">Reference proteome</keyword>
<evidence type="ECO:0000256" key="7">
    <source>
        <dbReference type="ARBA" id="ARBA00023159"/>
    </source>
</evidence>
<evidence type="ECO:0000256" key="4">
    <source>
        <dbReference type="ARBA" id="ARBA00022763"/>
    </source>
</evidence>
<dbReference type="PANTHER" id="PTHR12855:SF10">
    <property type="entry name" value="DNA METHYLTRANSFERASE 1-ASSOCIATED PROTEIN 1"/>
    <property type="match status" value="1"/>
</dbReference>
<evidence type="ECO:0000256" key="5">
    <source>
        <dbReference type="ARBA" id="ARBA00022853"/>
    </source>
</evidence>
<dbReference type="STRING" id="1280837.A0A316V669"/>
<dbReference type="OrthoDB" id="19740at2759"/>
<dbReference type="GO" id="GO:0000812">
    <property type="term" value="C:Swr1 complex"/>
    <property type="evidence" value="ECO:0007669"/>
    <property type="project" value="TreeGrafter"/>
</dbReference>
<dbReference type="RefSeq" id="XP_025353298.1">
    <property type="nucleotide sequence ID" value="XM_025499458.1"/>
</dbReference>
<evidence type="ECO:0000256" key="1">
    <source>
        <dbReference type="ARBA" id="ARBA00004123"/>
    </source>
</evidence>
<dbReference type="GO" id="GO:0006338">
    <property type="term" value="P:chromatin remodeling"/>
    <property type="evidence" value="ECO:0007669"/>
    <property type="project" value="InterPro"/>
</dbReference>
<dbReference type="EMBL" id="KZ819605">
    <property type="protein sequence ID" value="PWN32996.1"/>
    <property type="molecule type" value="Genomic_DNA"/>
</dbReference>
<evidence type="ECO:0000256" key="13">
    <source>
        <dbReference type="SAM" id="MobiDB-lite"/>
    </source>
</evidence>
<name>A0A316V669_9BASI</name>
<dbReference type="GO" id="GO:0003714">
    <property type="term" value="F:transcription corepressor activity"/>
    <property type="evidence" value="ECO:0007669"/>
    <property type="project" value="TreeGrafter"/>
</dbReference>
<dbReference type="Pfam" id="PF16282">
    <property type="entry name" value="SANT_DAMP1_like"/>
    <property type="match status" value="1"/>
</dbReference>
<feature type="region of interest" description="Disordered" evidence="13">
    <location>
        <begin position="333"/>
        <end position="390"/>
    </location>
</feature>
<evidence type="ECO:0000256" key="10">
    <source>
        <dbReference type="ARBA" id="ARBA00023242"/>
    </source>
</evidence>
<dbReference type="PANTHER" id="PTHR12855">
    <property type="entry name" value="DNA METHYLTRANSFERASE 1-ASSOCIATED PROTEIN 1 FAMILY MEMBER"/>
    <property type="match status" value="1"/>
</dbReference>
<evidence type="ECO:0000256" key="3">
    <source>
        <dbReference type="ARBA" id="ARBA00019132"/>
    </source>
</evidence>
<feature type="region of interest" description="Disordered" evidence="13">
    <location>
        <begin position="523"/>
        <end position="578"/>
    </location>
</feature>
<evidence type="ECO:0000256" key="11">
    <source>
        <dbReference type="ARBA" id="ARBA00025264"/>
    </source>
</evidence>
<comment type="subcellular location">
    <subcellularLocation>
        <location evidence="1">Nucleus</location>
    </subcellularLocation>
</comment>
<evidence type="ECO:0000313" key="16">
    <source>
        <dbReference type="Proteomes" id="UP000245771"/>
    </source>
</evidence>
<gene>
    <name evidence="15" type="ORF">FA14DRAFT_162173</name>
</gene>
<comment type="similarity">
    <text evidence="2">Belongs to the SWC4 family.</text>
</comment>
<proteinExistence type="inferred from homology"/>
<reference evidence="15 16" key="1">
    <citation type="journal article" date="2018" name="Mol. Biol. Evol.">
        <title>Broad Genomic Sampling Reveals a Smut Pathogenic Ancestry of the Fungal Clade Ustilaginomycotina.</title>
        <authorList>
            <person name="Kijpornyongpan T."/>
            <person name="Mondo S.J."/>
            <person name="Barry K."/>
            <person name="Sandor L."/>
            <person name="Lee J."/>
            <person name="Lipzen A."/>
            <person name="Pangilinan J."/>
            <person name="LaButti K."/>
            <person name="Hainaut M."/>
            <person name="Henrissat B."/>
            <person name="Grigoriev I.V."/>
            <person name="Spatafora J.W."/>
            <person name="Aime M.C."/>
        </authorList>
    </citation>
    <scope>NUCLEOTIDE SEQUENCE [LARGE SCALE GENOMIC DNA]</scope>
    <source>
        <strain evidence="15 16">MCA 3882</strain>
    </source>
</reference>
<keyword evidence="7" id="KW-0010">Activator</keyword>
<feature type="domain" description="Myb-like" evidence="14">
    <location>
        <begin position="187"/>
        <end position="239"/>
    </location>
</feature>
<feature type="compositionally biased region" description="Gly residues" evidence="13">
    <location>
        <begin position="72"/>
        <end position="82"/>
    </location>
</feature>
<feature type="region of interest" description="Disordered" evidence="13">
    <location>
        <begin position="136"/>
        <end position="157"/>
    </location>
</feature>
<keyword evidence="9" id="KW-0234">DNA repair</keyword>
<protein>
    <recommendedName>
        <fullName evidence="3">SWR1-complex protein 4</fullName>
    </recommendedName>
</protein>
<dbReference type="Proteomes" id="UP000245771">
    <property type="component" value="Unassembled WGS sequence"/>
</dbReference>
<dbReference type="InterPro" id="IPR027109">
    <property type="entry name" value="Swc4/Dmap1"/>
</dbReference>
<keyword evidence="6" id="KW-0805">Transcription regulation</keyword>
<sequence>MATGKDVRDIFAISQGQSSSSTSNGNRSNTANRNNAGTSSNPSKKKKPKVDGISRELYALLGDNTPSLTFAQGGGIGSGNVGGESQESGRFMPKFKKRPQKTQKWTFAPFRNPARQDSLTLRHWLPELEQEQIEQQYSQNKEQGKTGDFDLPSGEADDIPRIYRFSDQNTDSGVYRYSNDEYHQHLRDEDWTKEETDYLMDLCSSYDLRFVVITDRYEWPGKERSMEDLKARYYAICRRLIRSRISTDDMDARQQLVSTYSFDRTREVERKKHVARLFSRTPQQLAEEEALYVEARRLEQNEAKFAAEREELLRLLGGWERLPNVRSETVAAAGSGVGGATPEEEASAEANRKANRKRKAAGEVDEDGSSSKTGDSASTPSGPLTAKQKAELRSKHFDEVHNIVRFDPQAAAALANSKPPYPHLTGTPSTYPPVAQVSNNSAASHGAYLRSTRMLMPRSNLALKTQEALAELRPPISLRLTFPTQSNCEKWEGVVGAVTSGLEMKRQLDRVQSELRIAQMRSQGIAPPPTAPQQAGSVRAPSATPSNARRPSIAGRSVTPQISVSTAEGTTEPSAPIS</sequence>
<feature type="region of interest" description="Disordered" evidence="13">
    <location>
        <begin position="1"/>
        <end position="51"/>
    </location>
</feature>
<dbReference type="AlphaFoldDB" id="A0A316V669"/>
<dbReference type="InterPro" id="IPR001005">
    <property type="entry name" value="SANT/Myb"/>
</dbReference>
<keyword evidence="10" id="KW-0539">Nucleus</keyword>
<feature type="region of interest" description="Disordered" evidence="13">
    <location>
        <begin position="68"/>
        <end position="102"/>
    </location>
</feature>
<evidence type="ECO:0000256" key="6">
    <source>
        <dbReference type="ARBA" id="ARBA00023015"/>
    </source>
</evidence>
<keyword evidence="8" id="KW-0804">Transcription</keyword>
<feature type="compositionally biased region" description="Polar residues" evidence="13">
    <location>
        <begin position="370"/>
        <end position="382"/>
    </location>
</feature>
<evidence type="ECO:0000256" key="12">
    <source>
        <dbReference type="ARBA" id="ARBA00038745"/>
    </source>
</evidence>
<evidence type="ECO:0000256" key="8">
    <source>
        <dbReference type="ARBA" id="ARBA00023163"/>
    </source>
</evidence>
<dbReference type="Gene3D" id="1.10.10.60">
    <property type="entry name" value="Homeodomain-like"/>
    <property type="match status" value="1"/>
</dbReference>
<keyword evidence="4" id="KW-0227">DNA damage</keyword>
<evidence type="ECO:0000259" key="14">
    <source>
        <dbReference type="SMART" id="SM00717"/>
    </source>
</evidence>
<evidence type="ECO:0000313" key="15">
    <source>
        <dbReference type="EMBL" id="PWN32996.1"/>
    </source>
</evidence>
<accession>A0A316V669</accession>
<dbReference type="GeneID" id="37021239"/>
<organism evidence="15 16">
    <name type="scientific">Meira miltonrushii</name>
    <dbReference type="NCBI Taxonomy" id="1280837"/>
    <lineage>
        <taxon>Eukaryota</taxon>
        <taxon>Fungi</taxon>
        <taxon>Dikarya</taxon>
        <taxon>Basidiomycota</taxon>
        <taxon>Ustilaginomycotina</taxon>
        <taxon>Exobasidiomycetes</taxon>
        <taxon>Exobasidiales</taxon>
        <taxon>Brachybasidiaceae</taxon>
        <taxon>Meira</taxon>
    </lineage>
</organism>
<dbReference type="InterPro" id="IPR032563">
    <property type="entry name" value="DAMP1_SANT-like"/>
</dbReference>
<dbReference type="FunFam" id="1.10.10.60:FF:000521">
    <property type="entry name" value="SWR1-complex protein 4"/>
    <property type="match status" value="1"/>
</dbReference>
<dbReference type="GO" id="GO:0006281">
    <property type="term" value="P:DNA repair"/>
    <property type="evidence" value="ECO:0007669"/>
    <property type="project" value="UniProtKB-KW"/>
</dbReference>